<evidence type="ECO:0000313" key="2">
    <source>
        <dbReference type="EMBL" id="RZN69845.1"/>
    </source>
</evidence>
<dbReference type="Proteomes" id="UP000320766">
    <property type="component" value="Unassembled WGS sequence"/>
</dbReference>
<gene>
    <name evidence="2" type="ORF">EF807_04100</name>
</gene>
<evidence type="ECO:0000313" key="3">
    <source>
        <dbReference type="Proteomes" id="UP000320766"/>
    </source>
</evidence>
<accession>A0A520KWZ2</accession>
<comment type="caution">
    <text evidence="2">The sequence shown here is derived from an EMBL/GenBank/DDBJ whole genome shotgun (WGS) entry which is preliminary data.</text>
</comment>
<reference evidence="2 3" key="1">
    <citation type="journal article" date="2019" name="Nat. Microbiol.">
        <title>Wide diversity of methane and short-chain alkane metabolisms in uncultured archaea.</title>
        <authorList>
            <person name="Borrel G."/>
            <person name="Adam P.S."/>
            <person name="McKay L.J."/>
            <person name="Chen L.X."/>
            <person name="Sierra-Garcia I.N."/>
            <person name="Sieber C.M."/>
            <person name="Letourneur Q."/>
            <person name="Ghozlane A."/>
            <person name="Andersen G.L."/>
            <person name="Li W.J."/>
            <person name="Hallam S.J."/>
            <person name="Muyzer G."/>
            <person name="de Oliveira V.M."/>
            <person name="Inskeep W.P."/>
            <person name="Banfield J.F."/>
            <person name="Gribaldo S."/>
        </authorList>
    </citation>
    <scope>NUCLEOTIDE SEQUENCE [LARGE SCALE GENOMIC DNA]</scope>
    <source>
        <strain evidence="2">NM1b</strain>
    </source>
</reference>
<proteinExistence type="predicted"/>
<dbReference type="Gene3D" id="3.40.50.300">
    <property type="entry name" value="P-loop containing nucleotide triphosphate hydrolases"/>
    <property type="match status" value="1"/>
</dbReference>
<dbReference type="InterPro" id="IPR038727">
    <property type="entry name" value="NadR/Ttd14_AAA_dom"/>
</dbReference>
<dbReference type="EMBL" id="RXIL01000067">
    <property type="protein sequence ID" value="RZN69845.1"/>
    <property type="molecule type" value="Genomic_DNA"/>
</dbReference>
<dbReference type="AlphaFoldDB" id="A0A520KWZ2"/>
<organism evidence="2 3">
    <name type="scientific">Candidatus Methanolliviera hydrocarbonicum</name>
    <dbReference type="NCBI Taxonomy" id="2491085"/>
    <lineage>
        <taxon>Archaea</taxon>
        <taxon>Methanobacteriati</taxon>
        <taxon>Methanobacteriota</taxon>
        <taxon>Candidatus Methanoliparia</taxon>
        <taxon>Candidatus Methanoliparales</taxon>
        <taxon>Candidatus Methanollivieraceae</taxon>
        <taxon>Candidatus Methanolliviera</taxon>
    </lineage>
</organism>
<feature type="domain" description="NadR/Ttd14 AAA" evidence="1">
    <location>
        <begin position="6"/>
        <end position="163"/>
    </location>
</feature>
<dbReference type="Pfam" id="PF13521">
    <property type="entry name" value="AAA_28"/>
    <property type="match status" value="1"/>
</dbReference>
<name>A0A520KWZ2_9EURY</name>
<evidence type="ECO:0000259" key="1">
    <source>
        <dbReference type="Pfam" id="PF13521"/>
    </source>
</evidence>
<protein>
    <recommendedName>
        <fullName evidence="1">NadR/Ttd14 AAA domain-containing protein</fullName>
    </recommendedName>
</protein>
<dbReference type="InterPro" id="IPR027417">
    <property type="entry name" value="P-loop_NTPase"/>
</dbReference>
<dbReference type="SUPFAM" id="SSF52540">
    <property type="entry name" value="P-loop containing nucleoside triphosphate hydrolases"/>
    <property type="match status" value="1"/>
</dbReference>
<sequence length="194" mass="22747">MSVTKIGVVGTHSTGKTTFVRRLKDFLDEKGFNVYIIEELARKSRKDSLKRFTIQKIIIEEQIKKERAMKRRLERLDEKNSGRYVMITDRTTIDNFAYLELSGVEGERVGKRFLEKIRVNDQSYDIIIYSPLRSKIEEDGFRDKNELFRLLIDEEIRERLEGIQNAGTPNTMILKNGGDVLENVLQTLKKREIF</sequence>